<evidence type="ECO:0000313" key="2">
    <source>
        <dbReference type="EMBL" id="MEE6305631.1"/>
    </source>
</evidence>
<evidence type="ECO:0000256" key="1">
    <source>
        <dbReference type="SAM" id="SignalP"/>
    </source>
</evidence>
<keyword evidence="1" id="KW-0732">Signal</keyword>
<feature type="chain" id="PRO_5045884254" evidence="1">
    <location>
        <begin position="24"/>
        <end position="650"/>
    </location>
</feature>
<dbReference type="RefSeq" id="WP_331205995.1">
    <property type="nucleotide sequence ID" value="NZ_JAZGQL010000001.1"/>
</dbReference>
<gene>
    <name evidence="2" type="ORF">V1634_02125</name>
</gene>
<dbReference type="Proteomes" id="UP001339911">
    <property type="component" value="Unassembled WGS sequence"/>
</dbReference>
<protein>
    <submittedName>
        <fullName evidence="2">Carboxypeptidase-like regulatory domain-containing protein</fullName>
    </submittedName>
</protein>
<reference evidence="2 3" key="1">
    <citation type="submission" date="2024-01" db="EMBL/GenBank/DDBJ databases">
        <title>Genome insights into Plantactinospora veratri sp. nov.</title>
        <authorList>
            <person name="Wang L."/>
        </authorList>
    </citation>
    <scope>NUCLEOTIDE SEQUENCE [LARGE SCALE GENOMIC DNA]</scope>
    <source>
        <strain evidence="2 3">NEAU-FHS4</strain>
    </source>
</reference>
<dbReference type="SUPFAM" id="SSF49464">
    <property type="entry name" value="Carboxypeptidase regulatory domain-like"/>
    <property type="match status" value="1"/>
</dbReference>
<keyword evidence="3" id="KW-1185">Reference proteome</keyword>
<evidence type="ECO:0000313" key="3">
    <source>
        <dbReference type="Proteomes" id="UP001339911"/>
    </source>
</evidence>
<comment type="caution">
    <text evidence="2">The sequence shown here is derived from an EMBL/GenBank/DDBJ whole genome shotgun (WGS) entry which is preliminary data.</text>
</comment>
<proteinExistence type="predicted"/>
<accession>A0ABU7S6N7</accession>
<dbReference type="Pfam" id="PF13620">
    <property type="entry name" value="CarboxypepD_reg"/>
    <property type="match status" value="1"/>
</dbReference>
<name>A0ABU7S6N7_9ACTN</name>
<dbReference type="InterPro" id="IPR008969">
    <property type="entry name" value="CarboxyPept-like_regulatory"/>
</dbReference>
<feature type="signal peptide" evidence="1">
    <location>
        <begin position="1"/>
        <end position="23"/>
    </location>
</feature>
<dbReference type="EMBL" id="JAZGQL010000001">
    <property type="protein sequence ID" value="MEE6305631.1"/>
    <property type="molecule type" value="Genomic_DNA"/>
</dbReference>
<dbReference type="Gene3D" id="2.60.40.1120">
    <property type="entry name" value="Carboxypeptidase-like, regulatory domain"/>
    <property type="match status" value="2"/>
</dbReference>
<sequence length="650" mass="66907">MRLPWVTGVAGMLVAVLGAPGTAAEAGAVASPLPEAAAPGSTLAAEAVVAAPARAGYTGTVRDQAGRPVPGACLTLLRGETEEQATFCTDATGRYAVGGVPTDLGYRVRVTAPGYRTHWWPDAPDYRNAETVWVSGTTLVERDVVVGLGAGTIRGRVVDDSGAPADATVGIWAADRDWHALAYVTPAGDGRYEIRDLAPGRYQVSLFDDVHGTQWLPGRESRAEAGTYPLADSQVLTLDEEWLPLGTVEVRVTDAATGAPVPRPCARIDTTSRTLESCGAAGLVRLGQVPPGRWAVAVTAAPSHFPPARPVTVDAVRGGVARPAVTLTPGAGLTTTVRDAVTGGPLDRVCVRLVVPGSGGQSAGQDGYCSDASGRLAIGPLAESATVQLYAYRADDPYDRTDRRYGAQWVTPTGGTGDQRLASRLLIRAGRTVAIPPIVMDPPGAISGTVSDARTGTALPGVCAFPYAFRPDRGTGHGRHCSGPDGRYTIDDLGPYAWPVQFVPPPGSGSAWQWSGEVADRFSARLITVTSGGTAALSTRLVDGGTLTGAVGRNGVAVGSGHVWTYHQRTGDVAGAGPGHVGPDGRFVLPGHRGQHVYVEYADSTTTCWYGEPAGGAGPPTAATPVGLTAGASTTLALDLVRTCAPRPGG</sequence>
<organism evidence="2 3">
    <name type="scientific">Plantactinospora veratri</name>
    <dbReference type="NCBI Taxonomy" id="1436122"/>
    <lineage>
        <taxon>Bacteria</taxon>
        <taxon>Bacillati</taxon>
        <taxon>Actinomycetota</taxon>
        <taxon>Actinomycetes</taxon>
        <taxon>Micromonosporales</taxon>
        <taxon>Micromonosporaceae</taxon>
        <taxon>Plantactinospora</taxon>
    </lineage>
</organism>